<gene>
    <name evidence="2" type="ORF">ACJRO7_021298</name>
</gene>
<dbReference type="InterPro" id="IPR032675">
    <property type="entry name" value="LRR_dom_sf"/>
</dbReference>
<evidence type="ECO:0000256" key="1">
    <source>
        <dbReference type="SAM" id="MobiDB-lite"/>
    </source>
</evidence>
<dbReference type="Proteomes" id="UP001634007">
    <property type="component" value="Unassembled WGS sequence"/>
</dbReference>
<keyword evidence="3" id="KW-1185">Reference proteome</keyword>
<evidence type="ECO:0000313" key="3">
    <source>
        <dbReference type="Proteomes" id="UP001634007"/>
    </source>
</evidence>
<name>A0ABD3KS21_EUCGL</name>
<dbReference type="SUPFAM" id="SSF52058">
    <property type="entry name" value="L domain-like"/>
    <property type="match status" value="1"/>
</dbReference>
<proteinExistence type="predicted"/>
<reference evidence="2 3" key="1">
    <citation type="submission" date="2024-11" db="EMBL/GenBank/DDBJ databases">
        <title>Chromosome-level genome assembly of Eucalyptus globulus Labill. provides insights into its genome evolution.</title>
        <authorList>
            <person name="Li X."/>
        </authorList>
    </citation>
    <scope>NUCLEOTIDE SEQUENCE [LARGE SCALE GENOMIC DNA]</scope>
    <source>
        <strain evidence="2">CL2024</strain>
        <tissue evidence="2">Fresh tender leaves</tissue>
    </source>
</reference>
<accession>A0ABD3KS21</accession>
<dbReference type="EMBL" id="JBJKBG010000005">
    <property type="protein sequence ID" value="KAL3739991.1"/>
    <property type="molecule type" value="Genomic_DNA"/>
</dbReference>
<protein>
    <submittedName>
        <fullName evidence="2">Uncharacterized protein</fullName>
    </submittedName>
</protein>
<organism evidence="2 3">
    <name type="scientific">Eucalyptus globulus</name>
    <name type="common">Tasmanian blue gum</name>
    <dbReference type="NCBI Taxonomy" id="34317"/>
    <lineage>
        <taxon>Eukaryota</taxon>
        <taxon>Viridiplantae</taxon>
        <taxon>Streptophyta</taxon>
        <taxon>Embryophyta</taxon>
        <taxon>Tracheophyta</taxon>
        <taxon>Spermatophyta</taxon>
        <taxon>Magnoliopsida</taxon>
        <taxon>eudicotyledons</taxon>
        <taxon>Gunneridae</taxon>
        <taxon>Pentapetalae</taxon>
        <taxon>rosids</taxon>
        <taxon>malvids</taxon>
        <taxon>Myrtales</taxon>
        <taxon>Myrtaceae</taxon>
        <taxon>Myrtoideae</taxon>
        <taxon>Eucalypteae</taxon>
        <taxon>Eucalyptus</taxon>
    </lineage>
</organism>
<dbReference type="Gene3D" id="3.80.10.10">
    <property type="entry name" value="Ribonuclease Inhibitor"/>
    <property type="match status" value="1"/>
</dbReference>
<feature type="compositionally biased region" description="Gly residues" evidence="1">
    <location>
        <begin position="114"/>
        <end position="125"/>
    </location>
</feature>
<comment type="caution">
    <text evidence="2">The sequence shown here is derived from an EMBL/GenBank/DDBJ whole genome shotgun (WGS) entry which is preliminary data.</text>
</comment>
<evidence type="ECO:0000313" key="2">
    <source>
        <dbReference type="EMBL" id="KAL3739991.1"/>
    </source>
</evidence>
<dbReference type="AlphaFoldDB" id="A0ABD3KS21"/>
<feature type="region of interest" description="Disordered" evidence="1">
    <location>
        <begin position="106"/>
        <end position="125"/>
    </location>
</feature>
<sequence length="125" mass="13830">MSCMPKLVQLWLFDCAGCKSLPSLGELTGLEHLEIGELPIAEYTGSDIYTLSSLPNLSILRIWECPNLERIPPLVHLRELKTPKFPWEPLQTLVATTEFIPSHHCTSQRWGSSGPAGGCRSGSLQ</sequence>